<sequence>MGTNLSASGSHGGLYLSPVVFFLYGRNARALIDIVINLGCGGGFRGYNASLPSEQKIFKLEEEDQLAEDEIAKIRHEFDAAKQSFFNIPDALKGMPKMDPKGLYYDKLKGCLLKLDFFGSIEPEGCYYGRRKKLMDTRKSSAYTLLDAYYMRLNTYYSSRVVYSRKGLLEGLYCLVSGKKDVLILECIVQEKTCTY</sequence>
<dbReference type="Proteomes" id="UP000585474">
    <property type="component" value="Unassembled WGS sequence"/>
</dbReference>
<keyword evidence="1" id="KW-0378">Hydrolase</keyword>
<name>A0A7J0DKH9_9ERIC</name>
<gene>
    <name evidence="1" type="ORF">Acr_00g0043830</name>
</gene>
<dbReference type="GO" id="GO:0016787">
    <property type="term" value="F:hydrolase activity"/>
    <property type="evidence" value="ECO:0007669"/>
    <property type="project" value="UniProtKB-KW"/>
</dbReference>
<evidence type="ECO:0000313" key="1">
    <source>
        <dbReference type="EMBL" id="GFS36078.1"/>
    </source>
</evidence>
<comment type="caution">
    <text evidence="1">The sequence shown here is derived from an EMBL/GenBank/DDBJ whole genome shotgun (WGS) entry which is preliminary data.</text>
</comment>
<evidence type="ECO:0000313" key="2">
    <source>
        <dbReference type="Proteomes" id="UP000585474"/>
    </source>
</evidence>
<dbReference type="AlphaFoldDB" id="A0A7J0DKH9"/>
<dbReference type="OrthoDB" id="8062037at2759"/>
<keyword evidence="2" id="KW-1185">Reference proteome</keyword>
<reference evidence="2" key="1">
    <citation type="submission" date="2019-07" db="EMBL/GenBank/DDBJ databases">
        <title>De Novo Assembly of kiwifruit Actinidia rufa.</title>
        <authorList>
            <person name="Sugita-Konishi S."/>
            <person name="Sato K."/>
            <person name="Mori E."/>
            <person name="Abe Y."/>
            <person name="Kisaki G."/>
            <person name="Hamano K."/>
            <person name="Suezawa K."/>
            <person name="Otani M."/>
            <person name="Fukuda T."/>
            <person name="Manabe T."/>
            <person name="Gomi K."/>
            <person name="Tabuchi M."/>
            <person name="Akimitsu K."/>
            <person name="Kataoka I."/>
        </authorList>
    </citation>
    <scope>NUCLEOTIDE SEQUENCE [LARGE SCALE GENOMIC DNA]</scope>
    <source>
        <strain evidence="2">cv. Fuchu</strain>
    </source>
</reference>
<accession>A0A7J0DKH9</accession>
<protein>
    <submittedName>
        <fullName evidence="1">HAD-superfamily hydrolase, subfamily IG, 5'-nucleotidase</fullName>
    </submittedName>
</protein>
<proteinExistence type="predicted"/>
<dbReference type="EMBL" id="BJWL01000241">
    <property type="protein sequence ID" value="GFS36078.1"/>
    <property type="molecule type" value="Genomic_DNA"/>
</dbReference>
<organism evidence="1 2">
    <name type="scientific">Actinidia rufa</name>
    <dbReference type="NCBI Taxonomy" id="165716"/>
    <lineage>
        <taxon>Eukaryota</taxon>
        <taxon>Viridiplantae</taxon>
        <taxon>Streptophyta</taxon>
        <taxon>Embryophyta</taxon>
        <taxon>Tracheophyta</taxon>
        <taxon>Spermatophyta</taxon>
        <taxon>Magnoliopsida</taxon>
        <taxon>eudicotyledons</taxon>
        <taxon>Gunneridae</taxon>
        <taxon>Pentapetalae</taxon>
        <taxon>asterids</taxon>
        <taxon>Ericales</taxon>
        <taxon>Actinidiaceae</taxon>
        <taxon>Actinidia</taxon>
    </lineage>
</organism>